<dbReference type="RefSeq" id="WP_113986428.1">
    <property type="nucleotide sequence ID" value="NZ_QMEY01000037.1"/>
</dbReference>
<reference evidence="1 2" key="1">
    <citation type="submission" date="2018-06" db="EMBL/GenBank/DDBJ databases">
        <title>Sphaerisporangium craniellae sp. nov., isolated from a marine sponge in the South China Sea.</title>
        <authorList>
            <person name="Li L."/>
        </authorList>
    </citation>
    <scope>NUCLEOTIDE SEQUENCE [LARGE SCALE GENOMIC DNA]</scope>
    <source>
        <strain evidence="1 2">LHW63015</strain>
    </source>
</reference>
<dbReference type="InterPro" id="IPR011990">
    <property type="entry name" value="TPR-like_helical_dom_sf"/>
</dbReference>
<gene>
    <name evidence="1" type="ORF">DP939_42010</name>
</gene>
<dbReference type="OrthoDB" id="580767at2"/>
<evidence type="ECO:0000313" key="1">
    <source>
        <dbReference type="EMBL" id="RBQ14141.1"/>
    </source>
</evidence>
<accession>A0A366LJU8</accession>
<comment type="caution">
    <text evidence="1">The sequence shown here is derived from an EMBL/GenBank/DDBJ whole genome shotgun (WGS) entry which is preliminary data.</text>
</comment>
<evidence type="ECO:0008006" key="3">
    <source>
        <dbReference type="Google" id="ProtNLM"/>
    </source>
</evidence>
<dbReference type="Gene3D" id="1.25.40.10">
    <property type="entry name" value="Tetratricopeptide repeat domain"/>
    <property type="match status" value="1"/>
</dbReference>
<dbReference type="EMBL" id="QMEY01000037">
    <property type="protein sequence ID" value="RBQ14141.1"/>
    <property type="molecule type" value="Genomic_DNA"/>
</dbReference>
<keyword evidence="2" id="KW-1185">Reference proteome</keyword>
<proteinExistence type="predicted"/>
<dbReference type="Proteomes" id="UP000253303">
    <property type="component" value="Unassembled WGS sequence"/>
</dbReference>
<organism evidence="1 2">
    <name type="scientific">Spongiactinospora rosea</name>
    <dbReference type="NCBI Taxonomy" id="2248750"/>
    <lineage>
        <taxon>Bacteria</taxon>
        <taxon>Bacillati</taxon>
        <taxon>Actinomycetota</taxon>
        <taxon>Actinomycetes</taxon>
        <taxon>Streptosporangiales</taxon>
        <taxon>Streptosporangiaceae</taxon>
        <taxon>Spongiactinospora</taxon>
    </lineage>
</organism>
<sequence>MACAYQKAGDVGRAIPLFEETVTDCERVLSGDHPLIKKVREDLDSCL</sequence>
<evidence type="ECO:0000313" key="2">
    <source>
        <dbReference type="Proteomes" id="UP000253303"/>
    </source>
</evidence>
<dbReference type="Pfam" id="PF13374">
    <property type="entry name" value="TPR_10"/>
    <property type="match status" value="1"/>
</dbReference>
<name>A0A366LJU8_9ACTN</name>
<dbReference type="AlphaFoldDB" id="A0A366LJU8"/>
<protein>
    <recommendedName>
        <fullName evidence="3">Tetratricopeptide repeat protein</fullName>
    </recommendedName>
</protein>